<dbReference type="SMART" id="SM01419">
    <property type="entry name" value="Thiol-ester_cl"/>
    <property type="match status" value="1"/>
</dbReference>
<dbReference type="Gene3D" id="2.60.40.2950">
    <property type="match status" value="1"/>
</dbReference>
<keyword evidence="12" id="KW-0449">Lipoprotein</keyword>
<protein>
    <recommendedName>
        <fullName evidence="15">CD109 antigen</fullName>
    </recommendedName>
</protein>
<sequence>GNPSTLDLKIPRSLSSNTYTLTVDGKGGLTFTNWTNLGYSSKEFSLFIQTDKGIYKAGDTVNFRVFGMYSDLKPYLEPVDINIFDKDSNKIKQWLNVTPTDGVVTQKLKLSSQPTLGDWKISVQASRTYTEKSFAVAEYVLPKFEVSVILPSYVLTAETDVTATIKAKYTYGKPVKGTADVSMSYLPSYYSYDTSRAEAVMAFPNLAIDGETKVTFPLSTLKALHSYLNTHKLIVSANVTEDLTNNVMSGNATVTMYNSGVKLEFPDTNPKNFKPGLQYTALLKISQPDGLPVSPGSEQINVSTAVTVELPQPTQTSTTTPSFFRPYYPPTKRIMLPNVLISVPSNGMVAIPVTVQPEAKDVTITAKLSGVQATLNLGKSRSPSNSYIQLALTTASQIQAGDIIDLEVSSTQPLTQLIYQVLSRGRIVKTGTVTSQSQTVQAFSLTTDASMAPNARIVVYYVRADGEIVTDSISFSVDGVFLNKVSVKVNTTNTGPGAPVDITVDADPSSVAHLAAIDQSVLLLRSGNDVTADDVMDELEGYDTISSGSNHGFGGGIIADCFNCRRKRSIWWGWPVYYGGTDAKQILENSGVKVLTDCLVYHYEEPFRPDDFLFPMAAAAGAGADAFMGGAAPPPSGLQEPARVRNDFSETWLFLDSLIGTNGTATTTANVPDTITSWVVSAFATNPVSGLGIAPTQAKMTVFKPFFVSLNLPYSVTRGEHLALQANVFNYLQQDVTVRVTLAKSADFLNIFIDAVGQESWRQEEVYQDVMVVAGEAKSVYFPIIPSEIGRINLEVKAQTTIAADAVRRQLLVEAEGVPKEYNVPVLIDLTEGRTSFTKTVDLTLPATTVRGSELVRVSAVGDLMGPTVAGLDSLLRMPTGCGEQTMLGLAPDVYVTDYLRAVNQILPDIERKALDYMESGYQRELTYKHKDGSFSAFGERDDSGSMWLTAFVTRVFHQAKAHVFVDENVIKRAINWMVRQQAANGSFPEPGRVIHKDMQGQAAGGVGLTCFVYISLLENEDLYTLTDAVVVKGAMTKALSYLETEVAKSSDPYILAMASYAFQLAGSSQAQLVLDRLEAMAVREGTMRYWHKTEAPKAKQGSWHSPHGTKAVDTEMTAYVLLAYAVKADIVGGKGIMQWVAQQRNPNGGFTSTQDTVVALNALSEFAKMTTVKDYNIHITTQLDSSPTYTFGITKTNSLLLQTQETKTVPSKVKIDATGNGMALVEVAVFFNVESEVEDLTFDLTVTLIEETINWLVVETCTRWLGEEESSGMAVQEIGIPSGFSISPETVTQLEVLKRIDLQNKKVVLYFDQIGKSDICLTFRAQRTGMVAKSQPAAVRVYDYYEPGNQVTQFYQSKILKESSVCEVCPECENCI</sequence>
<feature type="domain" description="Alpha-2-macroglobulin" evidence="17">
    <location>
        <begin position="651"/>
        <end position="742"/>
    </location>
</feature>
<dbReference type="Gene3D" id="2.20.130.20">
    <property type="match status" value="1"/>
</dbReference>
<evidence type="ECO:0000256" key="5">
    <source>
        <dbReference type="ARBA" id="ARBA00022690"/>
    </source>
</evidence>
<evidence type="ECO:0000259" key="18">
    <source>
        <dbReference type="SMART" id="SM01361"/>
    </source>
</evidence>
<dbReference type="PANTHER" id="PTHR11412:SF136">
    <property type="entry name" value="CD109 ANTIGEN"/>
    <property type="match status" value="1"/>
</dbReference>
<keyword evidence="5" id="KW-0646">Protease inhibitor</keyword>
<keyword evidence="8" id="KW-0882">Thioester bond</keyword>
<dbReference type="InterPro" id="IPR019742">
    <property type="entry name" value="MacrogloblnA2_CS"/>
</dbReference>
<dbReference type="InterPro" id="IPR002890">
    <property type="entry name" value="MG2"/>
</dbReference>
<dbReference type="InterPro" id="IPR047565">
    <property type="entry name" value="Alpha-macroglob_thiol-ester_cl"/>
</dbReference>
<dbReference type="InterPro" id="IPR036595">
    <property type="entry name" value="A-macroglobulin_rcpt-bd_sf"/>
</dbReference>
<comment type="subcellular location">
    <subcellularLocation>
        <location evidence="1">Cell membrane</location>
        <topology evidence="1">Lipid-anchor</topology>
        <topology evidence="1">GPI-anchor</topology>
    </subcellularLocation>
</comment>
<keyword evidence="3" id="KW-1003">Cell membrane</keyword>
<dbReference type="SMART" id="SM01361">
    <property type="entry name" value="A2M_recep"/>
    <property type="match status" value="1"/>
</dbReference>
<proteinExistence type="inferred from homology"/>
<dbReference type="FunFam" id="2.60.40.10:FF:000155">
    <property type="entry name" value="complement C3 isoform X1"/>
    <property type="match status" value="1"/>
</dbReference>
<keyword evidence="10" id="KW-1015">Disulfide bond</keyword>
<dbReference type="SUPFAM" id="SSF49410">
    <property type="entry name" value="Alpha-macroglobulin receptor domain"/>
    <property type="match status" value="1"/>
</dbReference>
<dbReference type="Gene3D" id="1.50.10.20">
    <property type="match status" value="1"/>
</dbReference>
<evidence type="ECO:0000256" key="15">
    <source>
        <dbReference type="ARBA" id="ARBA00069665"/>
    </source>
</evidence>
<dbReference type="Gene3D" id="2.60.40.1930">
    <property type="match status" value="2"/>
</dbReference>
<dbReference type="InterPro" id="IPR041555">
    <property type="entry name" value="MG3"/>
</dbReference>
<dbReference type="PANTHER" id="PTHR11412">
    <property type="entry name" value="MACROGLOBULIN / COMPLEMENT"/>
    <property type="match status" value="1"/>
</dbReference>
<dbReference type="Gene3D" id="2.60.40.1940">
    <property type="match status" value="1"/>
</dbReference>
<dbReference type="Gene3D" id="6.20.50.160">
    <property type="match status" value="1"/>
</dbReference>
<dbReference type="SMART" id="SM01360">
    <property type="entry name" value="A2M"/>
    <property type="match status" value="1"/>
</dbReference>
<evidence type="ECO:0000256" key="10">
    <source>
        <dbReference type="ARBA" id="ARBA00023157"/>
    </source>
</evidence>
<dbReference type="InterPro" id="IPR041813">
    <property type="entry name" value="A2M_TED"/>
</dbReference>
<evidence type="ECO:0000256" key="6">
    <source>
        <dbReference type="ARBA" id="ARBA00022729"/>
    </source>
</evidence>
<dbReference type="CDD" id="cd02897">
    <property type="entry name" value="A2M_2"/>
    <property type="match status" value="1"/>
</dbReference>
<evidence type="ECO:0000259" key="17">
    <source>
        <dbReference type="SMART" id="SM01360"/>
    </source>
</evidence>
<evidence type="ECO:0000256" key="7">
    <source>
        <dbReference type="ARBA" id="ARBA00022900"/>
    </source>
</evidence>
<feature type="domain" description="Alpha-2-macroglobulin bait region" evidence="16">
    <location>
        <begin position="388"/>
        <end position="524"/>
    </location>
</feature>
<dbReference type="Pfam" id="PF07678">
    <property type="entry name" value="TED_complement"/>
    <property type="match status" value="1"/>
</dbReference>
<dbReference type="InterPro" id="IPR050473">
    <property type="entry name" value="A2M/Complement_sys"/>
</dbReference>
<comment type="caution">
    <text evidence="19">The sequence shown here is derived from an EMBL/GenBank/DDBJ whole genome shotgun (WGS) entry which is preliminary data.</text>
</comment>
<dbReference type="InterPro" id="IPR008930">
    <property type="entry name" value="Terpenoid_cyclase/PrenylTrfase"/>
</dbReference>
<accession>A0A433TZ24</accession>
<dbReference type="Gene3D" id="2.60.120.1540">
    <property type="match status" value="1"/>
</dbReference>
<dbReference type="InterPro" id="IPR011625">
    <property type="entry name" value="A2M_N_BRD"/>
</dbReference>
<evidence type="ECO:0000313" key="20">
    <source>
        <dbReference type="Proteomes" id="UP000271974"/>
    </source>
</evidence>
<reference evidence="19 20" key="1">
    <citation type="submission" date="2019-01" db="EMBL/GenBank/DDBJ databases">
        <title>A draft genome assembly of the solar-powered sea slug Elysia chlorotica.</title>
        <authorList>
            <person name="Cai H."/>
            <person name="Li Q."/>
            <person name="Fang X."/>
            <person name="Li J."/>
            <person name="Curtis N.E."/>
            <person name="Altenburger A."/>
            <person name="Shibata T."/>
            <person name="Feng M."/>
            <person name="Maeda T."/>
            <person name="Schwartz J.A."/>
            <person name="Shigenobu S."/>
            <person name="Lundholm N."/>
            <person name="Nishiyama T."/>
            <person name="Yang H."/>
            <person name="Hasebe M."/>
            <person name="Li S."/>
            <person name="Pierce S.K."/>
            <person name="Wang J."/>
        </authorList>
    </citation>
    <scope>NUCLEOTIDE SEQUENCE [LARGE SCALE GENOMIC DNA]</scope>
    <source>
        <strain evidence="19">EC2010</strain>
        <tissue evidence="19">Whole organism of an adult</tissue>
    </source>
</reference>
<evidence type="ECO:0000313" key="19">
    <source>
        <dbReference type="EMBL" id="RUS86836.1"/>
    </source>
</evidence>
<dbReference type="Pfam" id="PF00207">
    <property type="entry name" value="A2M"/>
    <property type="match status" value="1"/>
</dbReference>
<evidence type="ECO:0000259" key="16">
    <source>
        <dbReference type="SMART" id="SM01359"/>
    </source>
</evidence>
<keyword evidence="20" id="KW-1185">Reference proteome</keyword>
<feature type="non-terminal residue" evidence="19">
    <location>
        <position position="1"/>
    </location>
</feature>
<dbReference type="Pfam" id="PF07703">
    <property type="entry name" value="A2M_BRD"/>
    <property type="match status" value="1"/>
</dbReference>
<keyword evidence="7" id="KW-0722">Serine protease inhibitor</keyword>
<evidence type="ECO:0000256" key="12">
    <source>
        <dbReference type="ARBA" id="ARBA00023288"/>
    </source>
</evidence>
<evidence type="ECO:0000256" key="3">
    <source>
        <dbReference type="ARBA" id="ARBA00022475"/>
    </source>
</evidence>
<evidence type="ECO:0000256" key="1">
    <source>
        <dbReference type="ARBA" id="ARBA00004609"/>
    </source>
</evidence>
<dbReference type="GO" id="GO:0098552">
    <property type="term" value="C:side of membrane"/>
    <property type="evidence" value="ECO:0007669"/>
    <property type="project" value="UniProtKB-KW"/>
</dbReference>
<dbReference type="InterPro" id="IPR001599">
    <property type="entry name" value="Macroglobln_a2"/>
</dbReference>
<organism evidence="19 20">
    <name type="scientific">Elysia chlorotica</name>
    <name type="common">Eastern emerald elysia</name>
    <name type="synonym">Sea slug</name>
    <dbReference type="NCBI Taxonomy" id="188477"/>
    <lineage>
        <taxon>Eukaryota</taxon>
        <taxon>Metazoa</taxon>
        <taxon>Spiralia</taxon>
        <taxon>Lophotrochozoa</taxon>
        <taxon>Mollusca</taxon>
        <taxon>Gastropoda</taxon>
        <taxon>Heterobranchia</taxon>
        <taxon>Euthyneura</taxon>
        <taxon>Panpulmonata</taxon>
        <taxon>Sacoglossa</taxon>
        <taxon>Placobranchoidea</taxon>
        <taxon>Plakobranchidae</taxon>
        <taxon>Elysia</taxon>
    </lineage>
</organism>
<evidence type="ECO:0000256" key="8">
    <source>
        <dbReference type="ARBA" id="ARBA00022966"/>
    </source>
</evidence>
<dbReference type="FunFam" id="1.50.10.20:FF:000001">
    <property type="entry name" value="CD109 isoform 1"/>
    <property type="match status" value="1"/>
</dbReference>
<dbReference type="InterPro" id="IPR011626">
    <property type="entry name" value="Alpha-macroglobulin_TED"/>
</dbReference>
<dbReference type="Proteomes" id="UP000271974">
    <property type="component" value="Unassembled WGS sequence"/>
</dbReference>
<dbReference type="SUPFAM" id="SSF48239">
    <property type="entry name" value="Terpenoid cyclases/Protein prenyltransferases"/>
    <property type="match status" value="1"/>
</dbReference>
<dbReference type="OrthoDB" id="9998011at2759"/>
<comment type="subunit">
    <text evidence="14">Heterodimer; disulfide-linked. Interacts with TGFB1 and TGFBR1. Forms a heteromeric complex with TGFBR1, TGFBR2 and TGFBR3 in a ligand-independent manner.</text>
</comment>
<evidence type="ECO:0000256" key="4">
    <source>
        <dbReference type="ARBA" id="ARBA00022622"/>
    </source>
</evidence>
<dbReference type="FunFam" id="2.60.40.1930:FF:000001">
    <property type="entry name" value="CD109 isoform 3"/>
    <property type="match status" value="1"/>
</dbReference>
<comment type="function">
    <text evidence="13">Modulates negatively TGFB1 signaling in keratinocytes.</text>
</comment>
<dbReference type="SMART" id="SM01359">
    <property type="entry name" value="A2M_N_2"/>
    <property type="match status" value="1"/>
</dbReference>
<keyword evidence="6" id="KW-0732">Signal</keyword>
<dbReference type="GO" id="GO:0005615">
    <property type="term" value="C:extracellular space"/>
    <property type="evidence" value="ECO:0007669"/>
    <property type="project" value="InterPro"/>
</dbReference>
<name>A0A433TZ24_ELYCH</name>
<dbReference type="InterPro" id="IPR014756">
    <property type="entry name" value="Ig_E-set"/>
</dbReference>
<dbReference type="GO" id="GO:0005886">
    <property type="term" value="C:plasma membrane"/>
    <property type="evidence" value="ECO:0007669"/>
    <property type="project" value="UniProtKB-SubCell"/>
</dbReference>
<dbReference type="InterPro" id="IPR013783">
    <property type="entry name" value="Ig-like_fold"/>
</dbReference>
<dbReference type="GO" id="GO:0004867">
    <property type="term" value="F:serine-type endopeptidase inhibitor activity"/>
    <property type="evidence" value="ECO:0007669"/>
    <property type="project" value="UniProtKB-KW"/>
</dbReference>
<dbReference type="SUPFAM" id="SSF81296">
    <property type="entry name" value="E set domains"/>
    <property type="match status" value="1"/>
</dbReference>
<dbReference type="STRING" id="188477.A0A433TZ24"/>
<feature type="domain" description="Alpha-macroglobulin receptor-binding" evidence="18">
    <location>
        <begin position="1272"/>
        <end position="1356"/>
    </location>
</feature>
<evidence type="ECO:0000256" key="11">
    <source>
        <dbReference type="ARBA" id="ARBA00023180"/>
    </source>
</evidence>
<dbReference type="Pfam" id="PF01835">
    <property type="entry name" value="MG2"/>
    <property type="match status" value="1"/>
</dbReference>
<dbReference type="Gene3D" id="2.60.40.690">
    <property type="entry name" value="Alpha-macroglobulin, receptor-binding domain"/>
    <property type="match status" value="1"/>
</dbReference>
<gene>
    <name evidence="19" type="ORF">EGW08_005432</name>
</gene>
<dbReference type="Pfam" id="PF07677">
    <property type="entry name" value="A2M_recep"/>
    <property type="match status" value="1"/>
</dbReference>
<dbReference type="Gene3D" id="2.60.40.10">
    <property type="entry name" value="Immunoglobulins"/>
    <property type="match status" value="2"/>
</dbReference>
<dbReference type="PROSITE" id="PS00477">
    <property type="entry name" value="ALPHA_2_MACROGLOBULIN"/>
    <property type="match status" value="1"/>
</dbReference>
<dbReference type="EMBL" id="RQTK01000127">
    <property type="protein sequence ID" value="RUS86836.1"/>
    <property type="molecule type" value="Genomic_DNA"/>
</dbReference>
<evidence type="ECO:0000256" key="14">
    <source>
        <dbReference type="ARBA" id="ARBA00063008"/>
    </source>
</evidence>
<dbReference type="Pfam" id="PF17791">
    <property type="entry name" value="MG3"/>
    <property type="match status" value="1"/>
</dbReference>
<keyword evidence="11" id="KW-0325">Glycoprotein</keyword>
<dbReference type="InterPro" id="IPR009048">
    <property type="entry name" value="A-macroglobulin_rcpt-bd"/>
</dbReference>
<evidence type="ECO:0000256" key="13">
    <source>
        <dbReference type="ARBA" id="ARBA00056820"/>
    </source>
</evidence>
<evidence type="ECO:0000256" key="2">
    <source>
        <dbReference type="ARBA" id="ARBA00010952"/>
    </source>
</evidence>
<keyword evidence="4" id="KW-0336">GPI-anchor</keyword>
<evidence type="ECO:0000256" key="9">
    <source>
        <dbReference type="ARBA" id="ARBA00023136"/>
    </source>
</evidence>
<keyword evidence="9" id="KW-0472">Membrane</keyword>
<comment type="similarity">
    <text evidence="2">Belongs to the protease inhibitor I39 (alpha-2-macroglobulin) family.</text>
</comment>